<dbReference type="AlphaFoldDB" id="A0A1H5W5K0"/>
<evidence type="ECO:0000313" key="3">
    <source>
        <dbReference type="EMBL" id="SEF94618.1"/>
    </source>
</evidence>
<feature type="region of interest" description="Disordered" evidence="1">
    <location>
        <begin position="1"/>
        <end position="239"/>
    </location>
</feature>
<keyword evidence="2" id="KW-0812">Transmembrane</keyword>
<feature type="compositionally biased region" description="Low complexity" evidence="1">
    <location>
        <begin position="30"/>
        <end position="55"/>
    </location>
</feature>
<keyword evidence="2" id="KW-1133">Transmembrane helix</keyword>
<protein>
    <submittedName>
        <fullName evidence="3">Uncharacterized protein</fullName>
    </submittedName>
</protein>
<keyword evidence="4" id="KW-1185">Reference proteome</keyword>
<organism evidence="3 4">
    <name type="scientific">Thermomonospora echinospora</name>
    <dbReference type="NCBI Taxonomy" id="1992"/>
    <lineage>
        <taxon>Bacteria</taxon>
        <taxon>Bacillati</taxon>
        <taxon>Actinomycetota</taxon>
        <taxon>Actinomycetes</taxon>
        <taxon>Streptosporangiales</taxon>
        <taxon>Thermomonosporaceae</taxon>
        <taxon>Thermomonospora</taxon>
    </lineage>
</organism>
<dbReference type="Proteomes" id="UP000236723">
    <property type="component" value="Unassembled WGS sequence"/>
</dbReference>
<keyword evidence="2" id="KW-0472">Membrane</keyword>
<evidence type="ECO:0000313" key="4">
    <source>
        <dbReference type="Proteomes" id="UP000236723"/>
    </source>
</evidence>
<name>A0A1H5W5K0_9ACTN</name>
<accession>A0A1H5W5K0</accession>
<feature type="compositionally biased region" description="Low complexity" evidence="1">
    <location>
        <begin position="175"/>
        <end position="184"/>
    </location>
</feature>
<feature type="region of interest" description="Disordered" evidence="1">
    <location>
        <begin position="297"/>
        <end position="339"/>
    </location>
</feature>
<gene>
    <name evidence="3" type="ORF">SAMN04489712_102592</name>
</gene>
<evidence type="ECO:0000256" key="1">
    <source>
        <dbReference type="SAM" id="MobiDB-lite"/>
    </source>
</evidence>
<sequence length="520" mass="54426">MNDDTTVTDDPTGPMQQVNGAEQDEGKGAGPPSRAAGSAPAGFAELPEVELPAPEGRTEFSEPPKFGLTESGSSSGSPDDDWRPADRPVRDEDDGPVTVPAAPESEPMPVSSWFERPDTPAAPQEEWDGPPAGRDEPGTERAGEGSPEPLREVAAGSRTEAPAGPSGGEPDDVRVAPVVAAGPAGPDGSGGERSGWEGSLFDGPGEGDGEGVPGYAPVDISRSSTPPKPGKPSSGNWQMPDWIHEEEQRARQGGGTPSDAGFEEGGRSRVALFAGVGVLVVALAAVGGFFYVKRGGDSTTAPDTPSAPPATQGLPAERDTPPKPRVNLPPDKAMPRFAGTPSRAVGMVADRRSGLAYPRFAAPWQLPTKKNRLGTAGWSGQQVAVTERNGARVWYGQLLTGVLQPSLAGEFKGPRSLKRVTVMARDGLVEQYYAFPHKERPLASQPLNVGGRKGWLVSSYLTYQRPGIKATGEVVAVAVIDTGRDVPAVVFASMPNTHRKLWPDVNAFINRLKPAASPAE</sequence>
<feature type="compositionally biased region" description="Basic and acidic residues" evidence="1">
    <location>
        <begin position="80"/>
        <end position="90"/>
    </location>
</feature>
<feature type="compositionally biased region" description="Basic and acidic residues" evidence="1">
    <location>
        <begin position="133"/>
        <end position="143"/>
    </location>
</feature>
<proteinExistence type="predicted"/>
<feature type="transmembrane region" description="Helical" evidence="2">
    <location>
        <begin position="270"/>
        <end position="292"/>
    </location>
</feature>
<reference evidence="4" key="1">
    <citation type="submission" date="2016-10" db="EMBL/GenBank/DDBJ databases">
        <authorList>
            <person name="Varghese N."/>
            <person name="Submissions S."/>
        </authorList>
    </citation>
    <scope>NUCLEOTIDE SEQUENCE [LARGE SCALE GENOMIC DNA]</scope>
    <source>
        <strain evidence="4">DSM 43163</strain>
    </source>
</reference>
<dbReference type="EMBL" id="FNVO01000002">
    <property type="protein sequence ID" value="SEF94618.1"/>
    <property type="molecule type" value="Genomic_DNA"/>
</dbReference>
<evidence type="ECO:0000256" key="2">
    <source>
        <dbReference type="SAM" id="Phobius"/>
    </source>
</evidence>